<feature type="domain" description="Tyrosinase copper-binding" evidence="5">
    <location>
        <begin position="296"/>
        <end position="307"/>
    </location>
</feature>
<dbReference type="OrthoDB" id="6132182at2759"/>
<evidence type="ECO:0000313" key="7">
    <source>
        <dbReference type="Proteomes" id="UP000193689"/>
    </source>
</evidence>
<dbReference type="GO" id="GO:0046872">
    <property type="term" value="F:metal ion binding"/>
    <property type="evidence" value="ECO:0007669"/>
    <property type="project" value="UniProtKB-KW"/>
</dbReference>
<dbReference type="InterPro" id="IPR008922">
    <property type="entry name" value="Di-copper_centre_dom_sf"/>
</dbReference>
<dbReference type="PRINTS" id="PR00092">
    <property type="entry name" value="TYROSINASE"/>
</dbReference>
<dbReference type="RefSeq" id="XP_040718702.1">
    <property type="nucleotide sequence ID" value="XM_040855336.1"/>
</dbReference>
<dbReference type="STRING" id="1141098.A0A1Y2EC43"/>
<feature type="chain" id="PRO_5012282384" description="Tyrosinase copper-binding domain-containing protein" evidence="3">
    <location>
        <begin position="19"/>
        <end position="372"/>
    </location>
</feature>
<dbReference type="InParanoid" id="A0A1Y2EC43"/>
<feature type="domain" description="Tyrosinase copper-binding" evidence="4">
    <location>
        <begin position="147"/>
        <end position="164"/>
    </location>
</feature>
<proteinExistence type="predicted"/>
<dbReference type="PROSITE" id="PS00497">
    <property type="entry name" value="TYROSINASE_1"/>
    <property type="match status" value="1"/>
</dbReference>
<evidence type="ECO:0000256" key="1">
    <source>
        <dbReference type="ARBA" id="ARBA00022723"/>
    </source>
</evidence>
<dbReference type="InterPro" id="IPR002227">
    <property type="entry name" value="Tyrosinase_Cu-bd"/>
</dbReference>
<evidence type="ECO:0000259" key="4">
    <source>
        <dbReference type="PROSITE" id="PS00497"/>
    </source>
</evidence>
<evidence type="ECO:0000259" key="5">
    <source>
        <dbReference type="PROSITE" id="PS00498"/>
    </source>
</evidence>
<protein>
    <recommendedName>
        <fullName evidence="4 5">Tyrosinase copper-binding domain-containing protein</fullName>
    </recommendedName>
</protein>
<dbReference type="PANTHER" id="PTHR11474:SF126">
    <property type="entry name" value="TYROSINASE-LIKE PROTEIN TYR-1-RELATED"/>
    <property type="match status" value="1"/>
</dbReference>
<evidence type="ECO:0000313" key="6">
    <source>
        <dbReference type="EMBL" id="ORY68415.1"/>
    </source>
</evidence>
<dbReference type="SUPFAM" id="SSF48056">
    <property type="entry name" value="Di-copper centre-containing domain"/>
    <property type="match status" value="1"/>
</dbReference>
<dbReference type="EMBL" id="MCFJ01000003">
    <property type="protein sequence ID" value="ORY68415.1"/>
    <property type="molecule type" value="Genomic_DNA"/>
</dbReference>
<dbReference type="InterPro" id="IPR050316">
    <property type="entry name" value="Tyrosinase/Hemocyanin"/>
</dbReference>
<dbReference type="GO" id="GO:0016491">
    <property type="term" value="F:oxidoreductase activity"/>
    <property type="evidence" value="ECO:0007669"/>
    <property type="project" value="InterPro"/>
</dbReference>
<organism evidence="6 7">
    <name type="scientific">Pseudomassariella vexata</name>
    <dbReference type="NCBI Taxonomy" id="1141098"/>
    <lineage>
        <taxon>Eukaryota</taxon>
        <taxon>Fungi</taxon>
        <taxon>Dikarya</taxon>
        <taxon>Ascomycota</taxon>
        <taxon>Pezizomycotina</taxon>
        <taxon>Sordariomycetes</taxon>
        <taxon>Xylariomycetidae</taxon>
        <taxon>Amphisphaeriales</taxon>
        <taxon>Pseudomassariaceae</taxon>
        <taxon>Pseudomassariella</taxon>
    </lineage>
</organism>
<evidence type="ECO:0000256" key="3">
    <source>
        <dbReference type="SAM" id="SignalP"/>
    </source>
</evidence>
<comment type="caution">
    <text evidence="6">The sequence shown here is derived from an EMBL/GenBank/DDBJ whole genome shotgun (WGS) entry which is preliminary data.</text>
</comment>
<keyword evidence="1" id="KW-0479">Metal-binding</keyword>
<feature type="signal peptide" evidence="3">
    <location>
        <begin position="1"/>
        <end position="18"/>
    </location>
</feature>
<gene>
    <name evidence="6" type="ORF">BCR38DRAFT_334658</name>
</gene>
<reference evidence="6 7" key="1">
    <citation type="submission" date="2016-07" db="EMBL/GenBank/DDBJ databases">
        <title>Pervasive Adenine N6-methylation of Active Genes in Fungi.</title>
        <authorList>
            <consortium name="DOE Joint Genome Institute"/>
            <person name="Mondo S.J."/>
            <person name="Dannebaum R.O."/>
            <person name="Kuo R.C."/>
            <person name="Labutti K."/>
            <person name="Haridas S."/>
            <person name="Kuo A."/>
            <person name="Salamov A."/>
            <person name="Ahrendt S.R."/>
            <person name="Lipzen A."/>
            <person name="Sullivan W."/>
            <person name="Andreopoulos W.B."/>
            <person name="Clum A."/>
            <person name="Lindquist E."/>
            <person name="Daum C."/>
            <person name="Ramamoorthy G.K."/>
            <person name="Gryganskyi A."/>
            <person name="Culley D."/>
            <person name="Magnuson J.K."/>
            <person name="James T.Y."/>
            <person name="O'Malley M.A."/>
            <person name="Stajich J.E."/>
            <person name="Spatafora J.W."/>
            <person name="Visel A."/>
            <person name="Grigoriev I.V."/>
        </authorList>
    </citation>
    <scope>NUCLEOTIDE SEQUENCE [LARGE SCALE GENOMIC DNA]</scope>
    <source>
        <strain evidence="6 7">CBS 129021</strain>
    </source>
</reference>
<accession>A0A1Y2EC43</accession>
<keyword evidence="3" id="KW-0732">Signal</keyword>
<dbReference type="GeneID" id="63771548"/>
<dbReference type="Gene3D" id="1.10.1280.10">
    <property type="entry name" value="Di-copper center containing domain from catechol oxidase"/>
    <property type="match status" value="1"/>
</dbReference>
<dbReference type="PROSITE" id="PS00498">
    <property type="entry name" value="TYROSINASE_2"/>
    <property type="match status" value="1"/>
</dbReference>
<evidence type="ECO:0000256" key="2">
    <source>
        <dbReference type="ARBA" id="ARBA00023008"/>
    </source>
</evidence>
<dbReference type="Pfam" id="PF00264">
    <property type="entry name" value="Tyrosinase"/>
    <property type="match status" value="1"/>
</dbReference>
<dbReference type="PANTHER" id="PTHR11474">
    <property type="entry name" value="TYROSINASE FAMILY MEMBER"/>
    <property type="match status" value="1"/>
</dbReference>
<dbReference type="AlphaFoldDB" id="A0A1Y2EC43"/>
<sequence>MRFSTVSHILCGAVAVSAATIPRSASLKRDSETVDLSQFGNGFQTLSPEDAKAAADDTFDPSLVTKPDQVTSATNAVDGEPAAAAADTCTNPTVRVEWRDMADSDKTAFLKAVNCLLKAPSAGNFPGSQNRYEDIVVVHQQMTGSIHMVQQFLPWHRYYLNIYESILRDECSYAGPMPWWDETKDAGSFANSPLFTDQWFGRAPLKTADGQGTCITSGAFAGLTLHIGPGSGNSDHCLSRAVDESATQYCSSDFVAQCATNSNYTNYEKCNELGPHAYGHNGLGAVMSEVSASPGDPAFFMHHSFVDHMWRMWQTADSEDRLYQINGDSTTTDPKQPLTLAYKLSSMGLRPDVTVQDVMDTTGGYLCYRYSY</sequence>
<dbReference type="Proteomes" id="UP000193689">
    <property type="component" value="Unassembled WGS sequence"/>
</dbReference>
<keyword evidence="2" id="KW-0186">Copper</keyword>
<keyword evidence="7" id="KW-1185">Reference proteome</keyword>
<name>A0A1Y2EC43_9PEZI</name>